<dbReference type="AlphaFoldDB" id="A0A1G5PXT6"/>
<proteinExistence type="predicted"/>
<dbReference type="PANTHER" id="PTHR38340:SF1">
    <property type="entry name" value="S-LAYER PROTEIN"/>
    <property type="match status" value="1"/>
</dbReference>
<dbReference type="InterPro" id="IPR038678">
    <property type="entry name" value="Spondin_N_sf"/>
</dbReference>
<dbReference type="Pfam" id="PF06468">
    <property type="entry name" value="Spond_N"/>
    <property type="match status" value="1"/>
</dbReference>
<dbReference type="OrthoDB" id="9773411at2"/>
<evidence type="ECO:0000259" key="4">
    <source>
        <dbReference type="Pfam" id="PF06468"/>
    </source>
</evidence>
<evidence type="ECO:0000313" key="6">
    <source>
        <dbReference type="Proteomes" id="UP000198767"/>
    </source>
</evidence>
<protein>
    <submittedName>
        <fullName evidence="5">Hemolysin-type calcium-binding repeat-containing protein</fullName>
    </submittedName>
</protein>
<dbReference type="Proteomes" id="UP000198767">
    <property type="component" value="Unassembled WGS sequence"/>
</dbReference>
<dbReference type="PROSITE" id="PS00330">
    <property type="entry name" value="HEMOLYSIN_CALCIUM"/>
    <property type="match status" value="3"/>
</dbReference>
<feature type="region of interest" description="Disordered" evidence="3">
    <location>
        <begin position="251"/>
        <end position="273"/>
    </location>
</feature>
<dbReference type="InterPro" id="IPR018511">
    <property type="entry name" value="Hemolysin-typ_Ca-bd_CS"/>
</dbReference>
<gene>
    <name evidence="5" type="ORF">SAMN04488118_102289</name>
</gene>
<dbReference type="PRINTS" id="PR00313">
    <property type="entry name" value="CABNDNGRPT"/>
</dbReference>
<dbReference type="NCBIfam" id="NF038123">
    <property type="entry name" value="NF038123_dom"/>
    <property type="match status" value="1"/>
</dbReference>
<dbReference type="RefSeq" id="WP_090216526.1">
    <property type="nucleotide sequence ID" value="NZ_FMWG01000002.1"/>
</dbReference>
<name>A0A1G5PXT6_9RHOB</name>
<evidence type="ECO:0000256" key="1">
    <source>
        <dbReference type="ARBA" id="ARBA00004613"/>
    </source>
</evidence>
<evidence type="ECO:0000256" key="2">
    <source>
        <dbReference type="ARBA" id="ARBA00022525"/>
    </source>
</evidence>
<accession>A0A1G5PXT6</accession>
<comment type="subcellular location">
    <subcellularLocation>
        <location evidence="1">Secreted</location>
    </subcellularLocation>
</comment>
<dbReference type="InterPro" id="IPR009465">
    <property type="entry name" value="Spondin_N"/>
</dbReference>
<evidence type="ECO:0000256" key="3">
    <source>
        <dbReference type="SAM" id="MobiDB-lite"/>
    </source>
</evidence>
<dbReference type="InterPro" id="IPR050557">
    <property type="entry name" value="RTX_toxin/Mannuronan_C5-epim"/>
</dbReference>
<reference evidence="5 6" key="1">
    <citation type="submission" date="2016-10" db="EMBL/GenBank/DDBJ databases">
        <authorList>
            <person name="de Groot N.N."/>
        </authorList>
    </citation>
    <scope>NUCLEOTIDE SEQUENCE [LARGE SCALE GENOMIC DNA]</scope>
    <source>
        <strain evidence="5 6">U95</strain>
    </source>
</reference>
<evidence type="ECO:0000313" key="5">
    <source>
        <dbReference type="EMBL" id="SCZ54404.1"/>
    </source>
</evidence>
<dbReference type="InterPro" id="IPR011049">
    <property type="entry name" value="Serralysin-like_metalloprot_C"/>
</dbReference>
<dbReference type="PANTHER" id="PTHR38340">
    <property type="entry name" value="S-LAYER PROTEIN"/>
    <property type="match status" value="1"/>
</dbReference>
<keyword evidence="2" id="KW-0964">Secreted</keyword>
<keyword evidence="6" id="KW-1185">Reference proteome</keyword>
<dbReference type="Gene3D" id="2.150.10.10">
    <property type="entry name" value="Serralysin-like metalloprotease, C-terminal"/>
    <property type="match status" value="3"/>
</dbReference>
<organism evidence="5 6">
    <name type="scientific">Epibacterium ulvae</name>
    <dbReference type="NCBI Taxonomy" id="1156985"/>
    <lineage>
        <taxon>Bacteria</taxon>
        <taxon>Pseudomonadati</taxon>
        <taxon>Pseudomonadota</taxon>
        <taxon>Alphaproteobacteria</taxon>
        <taxon>Rhodobacterales</taxon>
        <taxon>Roseobacteraceae</taxon>
        <taxon>Epibacterium</taxon>
    </lineage>
</organism>
<sequence>MTEIRISVQNTSAEGGTALTPFWFAAHDEGFRVYTRDTAASEGLEALAEDGNFAPINAEVTAFDADAVTGAVLGARGPIVAQETTSARVSVDGTTNPYLSLAAMILPSNDAFVGTGTAVRLFDDEGNFIGAQSLTFEGSDVLDAGTEVNTEEDAAFINQTGPNTGVDENGVVTDHPGFLPEGEGSILGGTNAFGEFIDPVAADFTQPGAQIAEIHINEVAETELASRDRFFIGSDVDDIVTGNSRSNFLQGRDGWDEISGGGGSDRISGGRGNDLLEGDSGNDILFGGSGNDSLAGGTQRDFLFGGQGNDALDGGDGNDLLFGGNGNDALAGGAGRDVLKGGRGDDALAGGTGNDVLVGGSGADQFIFATGDDNDQIRRFDVEEDTLVLNVEGIESVADVVDSASTNRFGVVLDFGDGDSLELGRISLSDLSDISYDFG</sequence>
<dbReference type="SUPFAM" id="SSF51120">
    <property type="entry name" value="beta-Roll"/>
    <property type="match status" value="1"/>
</dbReference>
<feature type="compositionally biased region" description="Gly residues" evidence="3">
    <location>
        <begin position="259"/>
        <end position="272"/>
    </location>
</feature>
<dbReference type="EMBL" id="FMWG01000002">
    <property type="protein sequence ID" value="SCZ54404.1"/>
    <property type="molecule type" value="Genomic_DNA"/>
</dbReference>
<dbReference type="Pfam" id="PF00353">
    <property type="entry name" value="HemolysinCabind"/>
    <property type="match status" value="2"/>
</dbReference>
<feature type="domain" description="Spondin" evidence="4">
    <location>
        <begin position="24"/>
        <end position="147"/>
    </location>
</feature>
<dbReference type="InterPro" id="IPR001343">
    <property type="entry name" value="Hemolysn_Ca-bd"/>
</dbReference>
<dbReference type="Gene3D" id="2.60.40.2130">
    <property type="entry name" value="F-spondin domain"/>
    <property type="match status" value="1"/>
</dbReference>
<dbReference type="STRING" id="1156985.SAMN04488118_102289"/>
<dbReference type="GO" id="GO:0005509">
    <property type="term" value="F:calcium ion binding"/>
    <property type="evidence" value="ECO:0007669"/>
    <property type="project" value="InterPro"/>
</dbReference>
<dbReference type="GO" id="GO:0005576">
    <property type="term" value="C:extracellular region"/>
    <property type="evidence" value="ECO:0007669"/>
    <property type="project" value="UniProtKB-SubCell"/>
</dbReference>